<sequence length="282" mass="30659">MNTLSNGSRGGEVTMLQRALSLLGYNCTVDGSFGPGTEAAVKQFQTDQGLTADGVAGPATWGALDNLAPQGMDISHHNGTIGWSSLSPHIQFVYNKYSQGATYKDPMFNTNIAAIKQKGLLYGAYHFLTFQDSAQVQADNFLACWPSFSAPGALPPALDVEWQVGSDDAETNSLNNYILHNKNTCVQIIADWLSIVTAQTGRTPVIYTAKSFWNEYFNGITEFSGNPLWIPAYQQQQPGLPQPGWTKYAIWQYSENASIPGAEGGSLDLDIFNGDLSELKNL</sequence>
<gene>
    <name evidence="5" type="ORF">MuYL_0256</name>
</gene>
<dbReference type="Gene3D" id="3.20.20.80">
    <property type="entry name" value="Glycosidases"/>
    <property type="match status" value="1"/>
</dbReference>
<dbReference type="GO" id="GO:0016998">
    <property type="term" value="P:cell wall macromolecule catabolic process"/>
    <property type="evidence" value="ECO:0007669"/>
    <property type="project" value="InterPro"/>
</dbReference>
<dbReference type="GO" id="GO:0016052">
    <property type="term" value="P:carbohydrate catabolic process"/>
    <property type="evidence" value="ECO:0007669"/>
    <property type="project" value="TreeGrafter"/>
</dbReference>
<dbReference type="Pfam" id="PF01183">
    <property type="entry name" value="Glyco_hydro_25"/>
    <property type="match status" value="1"/>
</dbReference>
<dbReference type="InterPro" id="IPR002053">
    <property type="entry name" value="Glyco_hydro_25"/>
</dbReference>
<reference evidence="5 6" key="1">
    <citation type="submission" date="2017-08" db="EMBL/GenBank/DDBJ databases">
        <title>Complete genome sequence of Mucilaginibacter sp. strain BJC16-A31.</title>
        <authorList>
            <consortium name="Henan University of Science and Technology"/>
            <person name="You X."/>
        </authorList>
    </citation>
    <scope>NUCLEOTIDE SEQUENCE [LARGE SCALE GENOMIC DNA]</scope>
    <source>
        <strain evidence="5 6">BJC16-A31</strain>
    </source>
</reference>
<proteinExistence type="inferred from homology"/>
<dbReference type="GO" id="GO:0003796">
    <property type="term" value="F:lysozyme activity"/>
    <property type="evidence" value="ECO:0007669"/>
    <property type="project" value="InterPro"/>
</dbReference>
<dbReference type="PROSITE" id="PS51904">
    <property type="entry name" value="GLYCOSYL_HYDROL_F25_2"/>
    <property type="match status" value="1"/>
</dbReference>
<comment type="similarity">
    <text evidence="1">Belongs to the glycosyl hydrolase 25 family.</text>
</comment>
<protein>
    <recommendedName>
        <fullName evidence="4">Peptidoglycan binding-like domain-containing protein</fullName>
    </recommendedName>
</protein>
<accession>A0A223NQI0</accession>
<dbReference type="SUPFAM" id="SSF51445">
    <property type="entry name" value="(Trans)glycosidases"/>
    <property type="match status" value="1"/>
</dbReference>
<dbReference type="SMART" id="SM00641">
    <property type="entry name" value="Glyco_25"/>
    <property type="match status" value="1"/>
</dbReference>
<evidence type="ECO:0000313" key="5">
    <source>
        <dbReference type="EMBL" id="ASU32159.1"/>
    </source>
</evidence>
<dbReference type="Pfam" id="PF01471">
    <property type="entry name" value="PG_binding_1"/>
    <property type="match status" value="1"/>
</dbReference>
<dbReference type="PANTHER" id="PTHR34135">
    <property type="entry name" value="LYSOZYME"/>
    <property type="match status" value="1"/>
</dbReference>
<dbReference type="EMBL" id="CP022743">
    <property type="protein sequence ID" value="ASU32159.1"/>
    <property type="molecule type" value="Genomic_DNA"/>
</dbReference>
<dbReference type="GO" id="GO:0009253">
    <property type="term" value="P:peptidoglycan catabolic process"/>
    <property type="evidence" value="ECO:0007669"/>
    <property type="project" value="InterPro"/>
</dbReference>
<dbReference type="InterPro" id="IPR002477">
    <property type="entry name" value="Peptidoglycan-bd-like"/>
</dbReference>
<keyword evidence="6" id="KW-1185">Reference proteome</keyword>
<keyword evidence="2" id="KW-0378">Hydrolase</keyword>
<name>A0A223NQI0_9SPHI</name>
<organism evidence="5 6">
    <name type="scientific">Mucilaginibacter xinganensis</name>
    <dbReference type="NCBI Taxonomy" id="1234841"/>
    <lineage>
        <taxon>Bacteria</taxon>
        <taxon>Pseudomonadati</taxon>
        <taxon>Bacteroidota</taxon>
        <taxon>Sphingobacteriia</taxon>
        <taxon>Sphingobacteriales</taxon>
        <taxon>Sphingobacteriaceae</taxon>
        <taxon>Mucilaginibacter</taxon>
    </lineage>
</organism>
<dbReference type="InterPro" id="IPR036366">
    <property type="entry name" value="PGBDSf"/>
</dbReference>
<feature type="domain" description="Peptidoglycan binding-like" evidence="4">
    <location>
        <begin position="9"/>
        <end position="64"/>
    </location>
</feature>
<dbReference type="RefSeq" id="WP_094568798.1">
    <property type="nucleotide sequence ID" value="NZ_CP022743.1"/>
</dbReference>
<evidence type="ECO:0000256" key="2">
    <source>
        <dbReference type="ARBA" id="ARBA00022801"/>
    </source>
</evidence>
<dbReference type="SUPFAM" id="SSF47090">
    <property type="entry name" value="PGBD-like"/>
    <property type="match status" value="1"/>
</dbReference>
<dbReference type="AlphaFoldDB" id="A0A223NQI0"/>
<dbReference type="InterPro" id="IPR017853">
    <property type="entry name" value="GH"/>
</dbReference>
<dbReference type="PANTHER" id="PTHR34135:SF2">
    <property type="entry name" value="LYSOZYME"/>
    <property type="match status" value="1"/>
</dbReference>
<dbReference type="Proteomes" id="UP000215002">
    <property type="component" value="Chromosome"/>
</dbReference>
<dbReference type="KEGG" id="muc:MuYL_0256"/>
<evidence type="ECO:0000256" key="3">
    <source>
        <dbReference type="ARBA" id="ARBA00023295"/>
    </source>
</evidence>
<keyword evidence="3" id="KW-0326">Glycosidase</keyword>
<dbReference type="Gene3D" id="1.10.101.10">
    <property type="entry name" value="PGBD-like superfamily/PGBD"/>
    <property type="match status" value="1"/>
</dbReference>
<dbReference type="InterPro" id="IPR036365">
    <property type="entry name" value="PGBD-like_sf"/>
</dbReference>
<evidence type="ECO:0000259" key="4">
    <source>
        <dbReference type="Pfam" id="PF01471"/>
    </source>
</evidence>
<dbReference type="OrthoDB" id="9812621at2"/>
<evidence type="ECO:0000256" key="1">
    <source>
        <dbReference type="ARBA" id="ARBA00010646"/>
    </source>
</evidence>
<evidence type="ECO:0000313" key="6">
    <source>
        <dbReference type="Proteomes" id="UP000215002"/>
    </source>
</evidence>
<dbReference type="InterPro" id="IPR018077">
    <property type="entry name" value="Glyco_hydro_fam25_subgr"/>
</dbReference>